<evidence type="ECO:0000256" key="4">
    <source>
        <dbReference type="ARBA" id="ARBA00022980"/>
    </source>
</evidence>
<dbReference type="Gene3D" id="3.90.1170.10">
    <property type="entry name" value="Ribosomal protein L10e/L16"/>
    <property type="match status" value="1"/>
</dbReference>
<gene>
    <name evidence="10" type="primary">MRPL16</name>
</gene>
<evidence type="ECO:0000256" key="2">
    <source>
        <dbReference type="ARBA" id="ARBA00008931"/>
    </source>
</evidence>
<comment type="subcellular location">
    <subcellularLocation>
        <location evidence="1">Mitochondrion</location>
    </subcellularLocation>
</comment>
<dbReference type="InterPro" id="IPR047873">
    <property type="entry name" value="Ribosomal_uL16"/>
</dbReference>
<evidence type="ECO:0000313" key="11">
    <source>
        <dbReference type="Proteomes" id="UP000694542"/>
    </source>
</evidence>
<comment type="similarity">
    <text evidence="2">Belongs to the universal ribosomal protein uL16 family.</text>
</comment>
<dbReference type="Ensembl" id="ENSCAFT00040012590.1">
    <property type="protein sequence ID" value="ENSCAFP00040010912.1"/>
    <property type="gene ID" value="ENSCAFG00040006775.1"/>
</dbReference>
<dbReference type="Pfam" id="PF00252">
    <property type="entry name" value="Ribosomal_L16"/>
    <property type="match status" value="1"/>
</dbReference>
<evidence type="ECO:0000256" key="6">
    <source>
        <dbReference type="ARBA" id="ARBA00023274"/>
    </source>
</evidence>
<evidence type="ECO:0000256" key="3">
    <source>
        <dbReference type="ARBA" id="ARBA00022946"/>
    </source>
</evidence>
<evidence type="ECO:0000313" key="10">
    <source>
        <dbReference type="Ensembl" id="ENSCAFP00040010912.1"/>
    </source>
</evidence>
<protein>
    <recommendedName>
        <fullName evidence="7">Large ribosomal subunit protein uL16m</fullName>
    </recommendedName>
    <alternativeName>
        <fullName evidence="8">39S ribosomal protein L16, mitochondrial</fullName>
    </alternativeName>
</protein>
<dbReference type="GO" id="GO:0005743">
    <property type="term" value="C:mitochondrial inner membrane"/>
    <property type="evidence" value="ECO:0007669"/>
    <property type="project" value="UniProtKB-ARBA"/>
</dbReference>
<evidence type="ECO:0000256" key="7">
    <source>
        <dbReference type="ARBA" id="ARBA00035302"/>
    </source>
</evidence>
<organism evidence="10 11">
    <name type="scientific">Canis lupus familiaris</name>
    <name type="common">Dog</name>
    <name type="synonym">Canis familiaris</name>
    <dbReference type="NCBI Taxonomy" id="9615"/>
    <lineage>
        <taxon>Eukaryota</taxon>
        <taxon>Metazoa</taxon>
        <taxon>Chordata</taxon>
        <taxon>Craniata</taxon>
        <taxon>Vertebrata</taxon>
        <taxon>Euteleostomi</taxon>
        <taxon>Mammalia</taxon>
        <taxon>Eutheria</taxon>
        <taxon>Laurasiatheria</taxon>
        <taxon>Carnivora</taxon>
        <taxon>Caniformia</taxon>
        <taxon>Canidae</taxon>
        <taxon>Canis</taxon>
    </lineage>
</organism>
<reference evidence="10" key="2">
    <citation type="submission" date="2025-08" db="UniProtKB">
        <authorList>
            <consortium name="Ensembl"/>
        </authorList>
    </citation>
    <scope>IDENTIFICATION</scope>
</reference>
<reference evidence="10" key="1">
    <citation type="submission" date="2018-10" db="EMBL/GenBank/DDBJ databases">
        <title>De novo assembly of a Great Dane genome.</title>
        <authorList>
            <person name="Kidd J.M."/>
            <person name="Pendleton A.L."/>
            <person name="Shen F."/>
            <person name="Emery S."/>
        </authorList>
    </citation>
    <scope>NUCLEOTIDE SEQUENCE [LARGE SCALE GENOMIC DNA]</scope>
    <source>
        <strain evidence="10">Great Dane</strain>
    </source>
</reference>
<evidence type="ECO:0000256" key="9">
    <source>
        <dbReference type="SAM" id="MobiDB-lite"/>
    </source>
</evidence>
<name>A0A8C0QE77_CANLF</name>
<keyword evidence="6" id="KW-0687">Ribonucleoprotein</keyword>
<feature type="region of interest" description="Disordered" evidence="9">
    <location>
        <begin position="189"/>
        <end position="208"/>
    </location>
</feature>
<dbReference type="OrthoDB" id="268521at2759"/>
<dbReference type="InterPro" id="IPR016180">
    <property type="entry name" value="Ribosomal_uL16_dom"/>
</dbReference>
<dbReference type="GO" id="GO:1990904">
    <property type="term" value="C:ribonucleoprotein complex"/>
    <property type="evidence" value="ECO:0007669"/>
    <property type="project" value="UniProtKB-KW"/>
</dbReference>
<evidence type="ECO:0000256" key="1">
    <source>
        <dbReference type="ARBA" id="ARBA00004173"/>
    </source>
</evidence>
<dbReference type="InterPro" id="IPR036920">
    <property type="entry name" value="Ribosomal_uL16_sf"/>
</dbReference>
<dbReference type="PANTHER" id="PTHR12220">
    <property type="entry name" value="50S/60S RIBOSOMAL PROTEIN L16"/>
    <property type="match status" value="1"/>
</dbReference>
<feature type="compositionally biased region" description="Basic residues" evidence="9">
    <location>
        <begin position="138"/>
        <end position="149"/>
    </location>
</feature>
<feature type="compositionally biased region" description="Low complexity" evidence="9">
    <location>
        <begin position="118"/>
        <end position="129"/>
    </location>
</feature>
<dbReference type="AlphaFoldDB" id="A0A8C0QE77"/>
<feature type="compositionally biased region" description="Low complexity" evidence="9">
    <location>
        <begin position="61"/>
        <end position="76"/>
    </location>
</feature>
<dbReference type="GO" id="GO:0003735">
    <property type="term" value="F:structural constituent of ribosome"/>
    <property type="evidence" value="ECO:0007669"/>
    <property type="project" value="InterPro"/>
</dbReference>
<evidence type="ECO:0000256" key="8">
    <source>
        <dbReference type="ARBA" id="ARBA00035440"/>
    </source>
</evidence>
<proteinExistence type="inferred from homology"/>
<sequence>PRAQQGPQPRPRHRPRPPGAQQRPQPPPRTGPAPRKAEQRLQPRPPGTGSATLASRGPEVPTAQTPTAAGAGLALTSPEPQRRGPGSPTSAGTLRGRTRANVTSGPVGAPRRRGRGGAWAAGRARPCGGCWLGPGRRSCGRGRQVRSPRRQQPSRPPRPPRGGSAGAWPPRSRHRGDWCRRGAAGRWGRGGGRWGGARGSLGEGRGGRWKGCGAQGSWGEGSGVHGDVPPSPPRLPPSAPVCPGLPRLRCGLSCPARGRRVSLPFPLGPRAAPPARAGLKTLLPVPTFEDVSIPEKPKLRFVERVPLVPKVRREPKNLSDIRGPSTEATEFTEGNFAILALGGGYLHWGHFEMMRLTINRSMDPKNMFALWRVPAPFKPITRKGVGQRMGGGKGAIDHYVTPVKAGRLIVELGGRCEFKEVQGFLDQVAHKLPFTAKAVSRETLEKMRRDQEEREQNNQNPWTFERIVTANMLGIRKYLSPYDLTQKGRYWGKFYMPERV</sequence>
<dbReference type="CDD" id="cd01433">
    <property type="entry name" value="Ribosomal_L16_L10e"/>
    <property type="match status" value="1"/>
</dbReference>
<dbReference type="PANTHER" id="PTHR12220:SF13">
    <property type="entry name" value="LARGE RIBOSOMAL SUBUNIT PROTEIN UL16M"/>
    <property type="match status" value="1"/>
</dbReference>
<dbReference type="FunFam" id="3.90.1170.10:FF:000005">
    <property type="entry name" value="39S ribosomal protein L16, mitochondrial"/>
    <property type="match status" value="1"/>
</dbReference>
<dbReference type="GO" id="GO:0005840">
    <property type="term" value="C:ribosome"/>
    <property type="evidence" value="ECO:0007669"/>
    <property type="project" value="UniProtKB-KW"/>
</dbReference>
<dbReference type="SUPFAM" id="SSF54686">
    <property type="entry name" value="Ribosomal protein L16p/L10e"/>
    <property type="match status" value="1"/>
</dbReference>
<feature type="region of interest" description="Disordered" evidence="9">
    <location>
        <begin position="1"/>
        <end position="184"/>
    </location>
</feature>
<evidence type="ECO:0000256" key="5">
    <source>
        <dbReference type="ARBA" id="ARBA00023128"/>
    </source>
</evidence>
<dbReference type="GO" id="GO:0019843">
    <property type="term" value="F:rRNA binding"/>
    <property type="evidence" value="ECO:0007669"/>
    <property type="project" value="InterPro"/>
</dbReference>
<keyword evidence="4" id="KW-0689">Ribosomal protein</keyword>
<keyword evidence="3" id="KW-0809">Transit peptide</keyword>
<dbReference type="Proteomes" id="UP000694542">
    <property type="component" value="Chromosome 21"/>
</dbReference>
<keyword evidence="5" id="KW-0496">Mitochondrion</keyword>
<dbReference type="GO" id="GO:0006412">
    <property type="term" value="P:translation"/>
    <property type="evidence" value="ECO:0007669"/>
    <property type="project" value="InterPro"/>
</dbReference>
<accession>A0A8C0QE77</accession>
<dbReference type="InterPro" id="IPR000114">
    <property type="entry name" value="Ribosomal_uL16_bact-type"/>
</dbReference>